<comment type="caution">
    <text evidence="1">The sequence shown here is derived from an EMBL/GenBank/DDBJ whole genome shotgun (WGS) entry which is preliminary data.</text>
</comment>
<accession>A0AAE1BAJ9</accession>
<reference evidence="1" key="1">
    <citation type="journal article" date="2023" name="G3 (Bethesda)">
        <title>A reference genome for the long-term kleptoplast-retaining sea slug Elysia crispata morphotype clarki.</title>
        <authorList>
            <person name="Eastman K.E."/>
            <person name="Pendleton A.L."/>
            <person name="Shaikh M.A."/>
            <person name="Suttiyut T."/>
            <person name="Ogas R."/>
            <person name="Tomko P."/>
            <person name="Gavelis G."/>
            <person name="Widhalm J.R."/>
            <person name="Wisecaver J.H."/>
        </authorList>
    </citation>
    <scope>NUCLEOTIDE SEQUENCE</scope>
    <source>
        <strain evidence="1">ECLA1</strain>
    </source>
</reference>
<keyword evidence="2" id="KW-1185">Reference proteome</keyword>
<evidence type="ECO:0000313" key="1">
    <source>
        <dbReference type="EMBL" id="KAK3801861.1"/>
    </source>
</evidence>
<organism evidence="1 2">
    <name type="scientific">Elysia crispata</name>
    <name type="common">lettuce slug</name>
    <dbReference type="NCBI Taxonomy" id="231223"/>
    <lineage>
        <taxon>Eukaryota</taxon>
        <taxon>Metazoa</taxon>
        <taxon>Spiralia</taxon>
        <taxon>Lophotrochozoa</taxon>
        <taxon>Mollusca</taxon>
        <taxon>Gastropoda</taxon>
        <taxon>Heterobranchia</taxon>
        <taxon>Euthyneura</taxon>
        <taxon>Panpulmonata</taxon>
        <taxon>Sacoglossa</taxon>
        <taxon>Placobranchoidea</taxon>
        <taxon>Plakobranchidae</taxon>
        <taxon>Elysia</taxon>
    </lineage>
</organism>
<dbReference type="Proteomes" id="UP001283361">
    <property type="component" value="Unassembled WGS sequence"/>
</dbReference>
<sequence length="93" mass="10716">MEDVYDHSSALRTLTSIIYFASNRSTSERRRTAAVFTHLGRSMHRPLSFSIPIVINRASTNQRARLMRWSYTALQCSDRSPALWFTGILTFFA</sequence>
<protein>
    <submittedName>
        <fullName evidence="1">Uncharacterized protein</fullName>
    </submittedName>
</protein>
<dbReference type="EMBL" id="JAWDGP010000283">
    <property type="protein sequence ID" value="KAK3801861.1"/>
    <property type="molecule type" value="Genomic_DNA"/>
</dbReference>
<evidence type="ECO:0000313" key="2">
    <source>
        <dbReference type="Proteomes" id="UP001283361"/>
    </source>
</evidence>
<name>A0AAE1BAJ9_9GAST</name>
<dbReference type="AlphaFoldDB" id="A0AAE1BAJ9"/>
<gene>
    <name evidence="1" type="ORF">RRG08_048448</name>
</gene>
<proteinExistence type="predicted"/>